<dbReference type="Pfam" id="PF20240">
    <property type="entry name" value="DUF6597"/>
    <property type="match status" value="1"/>
</dbReference>
<evidence type="ECO:0000256" key="2">
    <source>
        <dbReference type="ARBA" id="ARBA00023125"/>
    </source>
</evidence>
<dbReference type="SUPFAM" id="SSF46689">
    <property type="entry name" value="Homeodomain-like"/>
    <property type="match status" value="1"/>
</dbReference>
<evidence type="ECO:0000313" key="6">
    <source>
        <dbReference type="Proteomes" id="UP000051063"/>
    </source>
</evidence>
<dbReference type="InterPro" id="IPR050204">
    <property type="entry name" value="AraC_XylS_family_regulators"/>
</dbReference>
<dbReference type="Pfam" id="PF12833">
    <property type="entry name" value="HTH_18"/>
    <property type="match status" value="1"/>
</dbReference>
<keyword evidence="6" id="KW-1185">Reference proteome</keyword>
<dbReference type="PANTHER" id="PTHR46796">
    <property type="entry name" value="HTH-TYPE TRANSCRIPTIONAL ACTIVATOR RHAS-RELATED"/>
    <property type="match status" value="1"/>
</dbReference>
<gene>
    <name evidence="5" type="ORF">AN963_28775</name>
</gene>
<organism evidence="5 6">
    <name type="scientific">Brevibacillus choshinensis</name>
    <dbReference type="NCBI Taxonomy" id="54911"/>
    <lineage>
        <taxon>Bacteria</taxon>
        <taxon>Bacillati</taxon>
        <taxon>Bacillota</taxon>
        <taxon>Bacilli</taxon>
        <taxon>Bacillales</taxon>
        <taxon>Paenibacillaceae</taxon>
        <taxon>Brevibacillus</taxon>
    </lineage>
</organism>
<keyword evidence="2" id="KW-0238">DNA-binding</keyword>
<dbReference type="InterPro" id="IPR009057">
    <property type="entry name" value="Homeodomain-like_sf"/>
</dbReference>
<dbReference type="SMART" id="SM00342">
    <property type="entry name" value="HTH_ARAC"/>
    <property type="match status" value="1"/>
</dbReference>
<accession>A0ABR5MZB7</accession>
<dbReference type="Proteomes" id="UP000051063">
    <property type="component" value="Unassembled WGS sequence"/>
</dbReference>
<keyword evidence="1" id="KW-0805">Transcription regulation</keyword>
<dbReference type="InterPro" id="IPR018060">
    <property type="entry name" value="HTH_AraC"/>
</dbReference>
<sequence>MNRAVNGLPKGVLHLAENDQKFSLVRYAPSVETQYFVQHYWIVRWDLRGQEPYKQTVIAHPNVNLVVEENGTRIYGVGRSTSVRIVKDHGWVVGIKFKPGGFYPFLGAPVSHLTDSTATIEEVFGIESGPLESFILSAPDDQSMVSRIEAFLAERLPEKDPNVSLVHELVMTFRDDRRVIRVEDAVRLTGMNKRTMQRLFDRYVGVSPKSVIKRYRIHEAAMRIDQGEVADWLDLSTELGYYDHSHFIRDFKSVVGMSPEEYRQK</sequence>
<reference evidence="5 6" key="1">
    <citation type="submission" date="2015-09" db="EMBL/GenBank/DDBJ databases">
        <title>Genome sequencing project for genomic taxonomy and phylogenomics of Bacillus-like bacteria.</title>
        <authorList>
            <person name="Liu B."/>
            <person name="Wang J."/>
            <person name="Zhu Y."/>
            <person name="Liu G."/>
            <person name="Chen Q."/>
            <person name="Chen Z."/>
            <person name="Lan J."/>
            <person name="Che J."/>
            <person name="Ge C."/>
            <person name="Shi H."/>
            <person name="Pan Z."/>
            <person name="Liu X."/>
        </authorList>
    </citation>
    <scope>NUCLEOTIDE SEQUENCE [LARGE SCALE GENOMIC DNA]</scope>
    <source>
        <strain evidence="5 6">DSM 8552</strain>
    </source>
</reference>
<feature type="domain" description="HTH araC/xylS-type" evidence="4">
    <location>
        <begin position="146"/>
        <end position="265"/>
    </location>
</feature>
<keyword evidence="3" id="KW-0804">Transcription</keyword>
<dbReference type="RefSeq" id="WP_055747985.1">
    <property type="nucleotide sequence ID" value="NZ_LJJB01000015.1"/>
</dbReference>
<evidence type="ECO:0000256" key="3">
    <source>
        <dbReference type="ARBA" id="ARBA00023163"/>
    </source>
</evidence>
<dbReference type="EMBL" id="LJJB01000015">
    <property type="protein sequence ID" value="KQL43450.1"/>
    <property type="molecule type" value="Genomic_DNA"/>
</dbReference>
<evidence type="ECO:0000256" key="1">
    <source>
        <dbReference type="ARBA" id="ARBA00023015"/>
    </source>
</evidence>
<proteinExistence type="predicted"/>
<dbReference type="Gene3D" id="1.10.10.60">
    <property type="entry name" value="Homeodomain-like"/>
    <property type="match status" value="1"/>
</dbReference>
<comment type="caution">
    <text evidence="5">The sequence shown here is derived from an EMBL/GenBank/DDBJ whole genome shotgun (WGS) entry which is preliminary data.</text>
</comment>
<name>A0ABR5MZB7_BRECH</name>
<dbReference type="InterPro" id="IPR046532">
    <property type="entry name" value="DUF6597"/>
</dbReference>
<dbReference type="PROSITE" id="PS01124">
    <property type="entry name" value="HTH_ARAC_FAMILY_2"/>
    <property type="match status" value="1"/>
</dbReference>
<evidence type="ECO:0000259" key="4">
    <source>
        <dbReference type="PROSITE" id="PS01124"/>
    </source>
</evidence>
<protein>
    <submittedName>
        <fullName evidence="5">Transcriptional regulator</fullName>
    </submittedName>
</protein>
<evidence type="ECO:0000313" key="5">
    <source>
        <dbReference type="EMBL" id="KQL43450.1"/>
    </source>
</evidence>